<feature type="transmembrane region" description="Helical" evidence="7">
    <location>
        <begin position="80"/>
        <end position="98"/>
    </location>
</feature>
<accession>A0ABR7RBX5</accession>
<keyword evidence="2" id="KW-0813">Transport</keyword>
<evidence type="ECO:0000256" key="2">
    <source>
        <dbReference type="ARBA" id="ARBA00022448"/>
    </source>
</evidence>
<feature type="transmembrane region" description="Helical" evidence="7">
    <location>
        <begin position="367"/>
        <end position="388"/>
    </location>
</feature>
<evidence type="ECO:0000256" key="7">
    <source>
        <dbReference type="SAM" id="Phobius"/>
    </source>
</evidence>
<evidence type="ECO:0000256" key="4">
    <source>
        <dbReference type="ARBA" id="ARBA00022692"/>
    </source>
</evidence>
<proteinExistence type="predicted"/>
<dbReference type="SUPFAM" id="SSF103473">
    <property type="entry name" value="MFS general substrate transporter"/>
    <property type="match status" value="1"/>
</dbReference>
<dbReference type="Gene3D" id="1.20.1250.20">
    <property type="entry name" value="MFS general substrate transporter like domains"/>
    <property type="match status" value="2"/>
</dbReference>
<dbReference type="EMBL" id="JACTUZ010000125">
    <property type="protein sequence ID" value="MBC9179178.1"/>
    <property type="molecule type" value="Genomic_DNA"/>
</dbReference>
<comment type="caution">
    <text evidence="9">The sequence shown here is derived from an EMBL/GenBank/DDBJ whole genome shotgun (WGS) entry which is preliminary data.</text>
</comment>
<keyword evidence="6 7" id="KW-0472">Membrane</keyword>
<dbReference type="PANTHER" id="PTHR23517:SF2">
    <property type="entry name" value="MULTIDRUG RESISTANCE PROTEIN MDTH"/>
    <property type="match status" value="1"/>
</dbReference>
<evidence type="ECO:0000256" key="1">
    <source>
        <dbReference type="ARBA" id="ARBA00004651"/>
    </source>
</evidence>
<dbReference type="Pfam" id="PF07690">
    <property type="entry name" value="MFS_1"/>
    <property type="match status" value="1"/>
</dbReference>
<feature type="transmembrane region" description="Helical" evidence="7">
    <location>
        <begin position="206"/>
        <end position="226"/>
    </location>
</feature>
<feature type="transmembrane region" description="Helical" evidence="7">
    <location>
        <begin position="12"/>
        <end position="38"/>
    </location>
</feature>
<dbReference type="RefSeq" id="WP_187780229.1">
    <property type="nucleotide sequence ID" value="NZ_JACTUZ010000125.1"/>
</dbReference>
<organism evidence="9 10">
    <name type="scientific">Pseudoroseomonas ludipueritiae</name>
    <dbReference type="NCBI Taxonomy" id="198093"/>
    <lineage>
        <taxon>Bacteria</taxon>
        <taxon>Pseudomonadati</taxon>
        <taxon>Pseudomonadota</taxon>
        <taxon>Alphaproteobacteria</taxon>
        <taxon>Acetobacterales</taxon>
        <taxon>Acetobacteraceae</taxon>
        <taxon>Pseudoroseomonas</taxon>
    </lineage>
</organism>
<feature type="transmembrane region" description="Helical" evidence="7">
    <location>
        <begin position="281"/>
        <end position="305"/>
    </location>
</feature>
<keyword evidence="5 7" id="KW-1133">Transmembrane helix</keyword>
<feature type="transmembrane region" description="Helical" evidence="7">
    <location>
        <begin position="246"/>
        <end position="269"/>
    </location>
</feature>
<gene>
    <name evidence="9" type="ORF">IBL25_19750</name>
</gene>
<feature type="transmembrane region" description="Helical" evidence="7">
    <location>
        <begin position="50"/>
        <end position="68"/>
    </location>
</feature>
<keyword evidence="3" id="KW-1003">Cell membrane</keyword>
<comment type="subcellular location">
    <subcellularLocation>
        <location evidence="1">Cell membrane</location>
        <topology evidence="1">Multi-pass membrane protein</topology>
    </subcellularLocation>
</comment>
<dbReference type="InterPro" id="IPR011701">
    <property type="entry name" value="MFS"/>
</dbReference>
<evidence type="ECO:0000313" key="10">
    <source>
        <dbReference type="Proteomes" id="UP000603940"/>
    </source>
</evidence>
<keyword evidence="10" id="KW-1185">Reference proteome</keyword>
<evidence type="ECO:0000313" key="9">
    <source>
        <dbReference type="EMBL" id="MBC9179178.1"/>
    </source>
</evidence>
<sequence>MARPAAATRQIAFINFAHGATHYSQLILATAVLGMLGAPGTGFGTDYGPLLALGTAMFVVYGLLTLPMGWLADRVGRHRLMVLFFLGTGACMAAAGLVSSPLLLAVALAAMGGFTAIYHPIGTAMLVDAAGERVGRSVGVNGACGNLGVAAAPILTALLVQAAGWRAAFIVPGLLCLLAGLLYMRQGQAGGGGAKASRPFPPIPRALVRRAVVVLLGIAAASGFVFNAFTLLLPKLLEERLAGSAGLLPVIGALAFAVTLGGAVTQFTVGRMIDRLTLRRVFLPMAVVQMPLMLLLSFAGGWWVLPIAAGLAASIFGQVTVNETMTARYIAPPLRAKLYSIRFFIAFIGAAAAPPAVGLLHDATGNLGATLLLLAGFSAVILLCALAFPDRKEELQPELWASVPAE</sequence>
<feature type="transmembrane region" description="Helical" evidence="7">
    <location>
        <begin position="138"/>
        <end position="159"/>
    </location>
</feature>
<dbReference type="InterPro" id="IPR050171">
    <property type="entry name" value="MFS_Transporters"/>
</dbReference>
<name>A0ABR7RBX5_9PROT</name>
<evidence type="ECO:0000256" key="5">
    <source>
        <dbReference type="ARBA" id="ARBA00022989"/>
    </source>
</evidence>
<dbReference type="Proteomes" id="UP000603940">
    <property type="component" value="Unassembled WGS sequence"/>
</dbReference>
<dbReference type="InterPro" id="IPR020846">
    <property type="entry name" value="MFS_dom"/>
</dbReference>
<dbReference type="InterPro" id="IPR036259">
    <property type="entry name" value="MFS_trans_sf"/>
</dbReference>
<evidence type="ECO:0000256" key="3">
    <source>
        <dbReference type="ARBA" id="ARBA00022475"/>
    </source>
</evidence>
<feature type="transmembrane region" description="Helical" evidence="7">
    <location>
        <begin position="165"/>
        <end position="185"/>
    </location>
</feature>
<keyword evidence="4 7" id="KW-0812">Transmembrane</keyword>
<reference evidence="9 10" key="1">
    <citation type="journal article" date="2009" name="Int. J. Syst. Evol. Microbiol.">
        <title>Transfer of Teichococcus ludipueritiae and Muricoccus roseus to the genus Roseomonas, as Roseomonas ludipueritiae comb. nov. and Roseomonas rosea comb. nov., respectively, and emended description of the genus Roseomonas.</title>
        <authorList>
            <person name="Sanchez-Porro C."/>
            <person name="Gallego V."/>
            <person name="Busse H.J."/>
            <person name="Kampfer P."/>
            <person name="Ventosa A."/>
        </authorList>
    </citation>
    <scope>NUCLEOTIDE SEQUENCE [LARGE SCALE GENOMIC DNA]</scope>
    <source>
        <strain evidence="9 10">DSM 14915</strain>
    </source>
</reference>
<feature type="transmembrane region" description="Helical" evidence="7">
    <location>
        <begin position="343"/>
        <end position="361"/>
    </location>
</feature>
<feature type="domain" description="Major facilitator superfamily (MFS) profile" evidence="8">
    <location>
        <begin position="10"/>
        <end position="393"/>
    </location>
</feature>
<feature type="transmembrane region" description="Helical" evidence="7">
    <location>
        <begin position="104"/>
        <end position="126"/>
    </location>
</feature>
<protein>
    <submittedName>
        <fullName evidence="9">MFS transporter</fullName>
    </submittedName>
</protein>
<dbReference type="PROSITE" id="PS50850">
    <property type="entry name" value="MFS"/>
    <property type="match status" value="1"/>
</dbReference>
<dbReference type="PANTHER" id="PTHR23517">
    <property type="entry name" value="RESISTANCE PROTEIN MDTM, PUTATIVE-RELATED-RELATED"/>
    <property type="match status" value="1"/>
</dbReference>
<evidence type="ECO:0000259" key="8">
    <source>
        <dbReference type="PROSITE" id="PS50850"/>
    </source>
</evidence>
<evidence type="ECO:0000256" key="6">
    <source>
        <dbReference type="ARBA" id="ARBA00023136"/>
    </source>
</evidence>